<dbReference type="EMBL" id="CAJVPY010003089">
    <property type="protein sequence ID" value="CAG8581191.1"/>
    <property type="molecule type" value="Genomic_DNA"/>
</dbReference>
<evidence type="ECO:0000313" key="3">
    <source>
        <dbReference type="Proteomes" id="UP000789405"/>
    </source>
</evidence>
<feature type="domain" description="F-box" evidence="1">
    <location>
        <begin position="29"/>
        <end position="83"/>
    </location>
</feature>
<dbReference type="InterPro" id="IPR001810">
    <property type="entry name" value="F-box_dom"/>
</dbReference>
<dbReference type="Proteomes" id="UP000789405">
    <property type="component" value="Unassembled WGS sequence"/>
</dbReference>
<dbReference type="OrthoDB" id="2350491at2759"/>
<keyword evidence="3" id="KW-1185">Reference proteome</keyword>
<gene>
    <name evidence="2" type="ORF">DERYTH_LOCUS6697</name>
</gene>
<sequence length="329" mass="38485">MLRKIITSCLDDDHATTLTQTIILTITMISHLPVEIILQIFQTIYYSKPKNRPYEQYQTLRSCLLVNRFWCINVTSILWSRVFAPDSLVRLGAISKYISCLNPEKFQLLLDAGMKFSKRTEYNQLFDYPSFLKELQFDIFLKDLSAWCIEYYRCRNLKFQNLVLRTLLELFSERGAKLEVFYMKKVYKCAFPFYHTDLRYLDFSVLTSVSVKGIFVSCKKMRLEGDVLMLSNIIEIFAKIYNNIEHLTLDSLNIGPKILQNEFYNFMDPTSHSFLNDEIDRKKILSTILSKSFSTTQSNALASLITSQRKLKILVLTNQSTMLDSTIRK</sequence>
<comment type="caution">
    <text evidence="2">The sequence shown here is derived from an EMBL/GenBank/DDBJ whole genome shotgun (WGS) entry which is preliminary data.</text>
</comment>
<name>A0A9N9BZ77_9GLOM</name>
<dbReference type="AlphaFoldDB" id="A0A9N9BZ77"/>
<evidence type="ECO:0000313" key="2">
    <source>
        <dbReference type="EMBL" id="CAG8581191.1"/>
    </source>
</evidence>
<accession>A0A9N9BZ77</accession>
<reference evidence="2" key="1">
    <citation type="submission" date="2021-06" db="EMBL/GenBank/DDBJ databases">
        <authorList>
            <person name="Kallberg Y."/>
            <person name="Tangrot J."/>
            <person name="Rosling A."/>
        </authorList>
    </citation>
    <scope>NUCLEOTIDE SEQUENCE</scope>
    <source>
        <strain evidence="2">MA453B</strain>
    </source>
</reference>
<proteinExistence type="predicted"/>
<protein>
    <submittedName>
        <fullName evidence="2">8231_t:CDS:1</fullName>
    </submittedName>
</protein>
<organism evidence="2 3">
    <name type="scientific">Dentiscutata erythropus</name>
    <dbReference type="NCBI Taxonomy" id="1348616"/>
    <lineage>
        <taxon>Eukaryota</taxon>
        <taxon>Fungi</taxon>
        <taxon>Fungi incertae sedis</taxon>
        <taxon>Mucoromycota</taxon>
        <taxon>Glomeromycotina</taxon>
        <taxon>Glomeromycetes</taxon>
        <taxon>Diversisporales</taxon>
        <taxon>Gigasporaceae</taxon>
        <taxon>Dentiscutata</taxon>
    </lineage>
</organism>
<evidence type="ECO:0000259" key="1">
    <source>
        <dbReference type="Pfam" id="PF12937"/>
    </source>
</evidence>
<dbReference type="Pfam" id="PF12937">
    <property type="entry name" value="F-box-like"/>
    <property type="match status" value="1"/>
</dbReference>